<feature type="domain" description="DUF5666" evidence="2">
    <location>
        <begin position="352"/>
        <end position="409"/>
    </location>
</feature>
<evidence type="ECO:0000259" key="2">
    <source>
        <dbReference type="Pfam" id="PF18914"/>
    </source>
</evidence>
<dbReference type="Pfam" id="PF18914">
    <property type="entry name" value="DUF5666"/>
    <property type="match status" value="4"/>
</dbReference>
<reference evidence="3 4" key="1">
    <citation type="journal article" date="2014" name="Genome Announc.">
        <title>Draft Genome Sequences of Marinobacter similis A3d10T and Marinobacter salarius R9SW1T.</title>
        <authorList>
            <person name="Ivanova E.P."/>
            <person name="Ng H.J."/>
            <person name="Webb H.K."/>
            <person name="Feng G."/>
            <person name="Oshima K."/>
            <person name="Hattori M."/>
            <person name="Ohkuma M."/>
            <person name="Sergeev A.F."/>
            <person name="Mikhailov V.V."/>
            <person name="Crawford R.J."/>
            <person name="Sawabe T."/>
        </authorList>
    </citation>
    <scope>NUCLEOTIDE SEQUENCE [LARGE SCALE GENOMIC DNA]</scope>
    <source>
        <strain evidence="3 4">A3d10</strain>
    </source>
</reference>
<dbReference type="PROSITE" id="PS51257">
    <property type="entry name" value="PROKAR_LIPOPROTEIN"/>
    <property type="match status" value="1"/>
</dbReference>
<evidence type="ECO:0000313" key="3">
    <source>
        <dbReference type="EMBL" id="AHI28210.1"/>
    </source>
</evidence>
<accession>W5YGR0</accession>
<feature type="chain" id="PRO_5004875335" description="DUF5666 domain-containing protein" evidence="1">
    <location>
        <begin position="24"/>
        <end position="508"/>
    </location>
</feature>
<dbReference type="EMBL" id="CP007151">
    <property type="protein sequence ID" value="AHI28210.1"/>
    <property type="molecule type" value="Genomic_DNA"/>
</dbReference>
<organism evidence="3 4">
    <name type="scientific">Marinobacter similis</name>
    <dbReference type="NCBI Taxonomy" id="1420916"/>
    <lineage>
        <taxon>Bacteria</taxon>
        <taxon>Pseudomonadati</taxon>
        <taxon>Pseudomonadota</taxon>
        <taxon>Gammaproteobacteria</taxon>
        <taxon>Pseudomonadales</taxon>
        <taxon>Marinobacteraceae</taxon>
        <taxon>Marinobacter</taxon>
    </lineage>
</organism>
<dbReference type="HOGENOM" id="CLU_035210_0_0_6"/>
<dbReference type="RefSeq" id="WP_041339369.1">
    <property type="nucleotide sequence ID" value="NZ_CP007151.1"/>
</dbReference>
<sequence>MTWQLRNRVIRLAAGSVALGVLSACGGSSGGGVSVADGGIRGTGSSVGPVSGFGSVFVNGVKFSTDSIQNREVESNDGITTEGLVSKGMILRVEGEWRDDGTGTADRLSYDDTLRGPVDNVVADLSGAGEFVDVTVMGQLVRVNRQTVVRGTTFATLLGNPSITDHVRVSAWRQADGSYRAGYLEVIAPDQTDVELEGSVTAVDTTQNELTIGTITVQYDETSVIFGSGLTEADLGAASALEVEGRLAGNILTATTIDRDDGRRFSRNSVDDIQLTATIDTGYSASGSGARPGEFRVGDLTVRVTDTTELDDNITLADLAEGLLVQVEGTFLSDSVLEASDIELRDSNAEVEGVVSVVADNAFFIGGVEVRVVPTTTFTVDDGSDVTLQTLPIGSTTVEVEGVEREQDNNIFIEALKVEVDDEPANINDRNSFELEGKLRGISPFPGTVTVLGIQINDSTADYDGGSRAGIVDDFENTSETIVLEVEYRSSGSGFIADEIEREENDND</sequence>
<dbReference type="AlphaFoldDB" id="W5YGR0"/>
<keyword evidence="4" id="KW-1185">Reference proteome</keyword>
<gene>
    <name evidence="3" type="ORF">AU14_05020</name>
</gene>
<protein>
    <recommendedName>
        <fullName evidence="2">DUF5666 domain-containing protein</fullName>
    </recommendedName>
</protein>
<feature type="domain" description="DUF5666" evidence="2">
    <location>
        <begin position="133"/>
        <end position="182"/>
    </location>
</feature>
<dbReference type="InterPro" id="IPR043724">
    <property type="entry name" value="DUF5666"/>
</dbReference>
<keyword evidence="1" id="KW-0732">Signal</keyword>
<feature type="signal peptide" evidence="1">
    <location>
        <begin position="1"/>
        <end position="23"/>
    </location>
</feature>
<dbReference type="OrthoDB" id="5622949at2"/>
<evidence type="ECO:0000256" key="1">
    <source>
        <dbReference type="SAM" id="SignalP"/>
    </source>
</evidence>
<proteinExistence type="predicted"/>
<dbReference type="STRING" id="1420916.AU14_05020"/>
<name>W5YGR0_9GAMM</name>
<feature type="domain" description="DUF5666" evidence="2">
    <location>
        <begin position="197"/>
        <end position="257"/>
    </location>
</feature>
<dbReference type="KEGG" id="msx:AU14_05020"/>
<evidence type="ECO:0000313" key="4">
    <source>
        <dbReference type="Proteomes" id="UP000061489"/>
    </source>
</evidence>
<feature type="domain" description="DUF5666" evidence="2">
    <location>
        <begin position="293"/>
        <end position="343"/>
    </location>
</feature>
<dbReference type="Proteomes" id="UP000061489">
    <property type="component" value="Chromosome"/>
</dbReference>